<keyword evidence="9" id="KW-1185">Reference proteome</keyword>
<dbReference type="PATRIC" id="fig|1173022.3.peg.3560"/>
<evidence type="ECO:0000313" key="8">
    <source>
        <dbReference type="EMBL" id="AFZ14124.1"/>
    </source>
</evidence>
<dbReference type="InterPro" id="IPR001626">
    <property type="entry name" value="ABC_TroCD"/>
</dbReference>
<proteinExistence type="inferred from homology"/>
<sequence>MDILLKPFQYEFFTRAILVGMMAGLLCGVMGVYIVSRRMSYIAHGLSHAILGGAVLSYVLGINFYIGSGVWGFGAALLIQYLTGRKIYSDAAIGIVTTASFALGVAVISTYRKFSQNFEAALFGNVLGVAPSDLWIVTAVTIVLLSIVFIFYRPLLFWCFDREVAQVHGVPVLAMDTLFALMLATLLVATLQVLGVTLIISAVVIPASIARLLNNRFGYIMLISGFLGAAIAFVGIYLSYYFDIASGASVVLLSTLIFGCVLLWTQIRQRQKRNLPPLHPKPFS</sequence>
<dbReference type="eggNOG" id="COG1108">
    <property type="taxonomic scope" value="Bacteria"/>
</dbReference>
<protein>
    <submittedName>
        <fullName evidence="8">ABC-type transporter, integral membrane subunit</fullName>
    </submittedName>
</protein>
<name>K9W2U9_9CYAN</name>
<feature type="transmembrane region" description="Helical" evidence="7">
    <location>
        <begin position="217"/>
        <end position="238"/>
    </location>
</feature>
<keyword evidence="4 7" id="KW-1133">Transmembrane helix</keyword>
<evidence type="ECO:0000256" key="3">
    <source>
        <dbReference type="ARBA" id="ARBA00022692"/>
    </source>
</evidence>
<keyword evidence="3 6" id="KW-0812">Transmembrane</keyword>
<dbReference type="PANTHER" id="PTHR30477">
    <property type="entry name" value="ABC-TRANSPORTER METAL-BINDING PROTEIN"/>
    <property type="match status" value="1"/>
</dbReference>
<evidence type="ECO:0000256" key="6">
    <source>
        <dbReference type="RuleBase" id="RU003943"/>
    </source>
</evidence>
<dbReference type="CDD" id="cd06550">
    <property type="entry name" value="TM_ABC_iron-siderophores_like"/>
    <property type="match status" value="1"/>
</dbReference>
<dbReference type="SUPFAM" id="SSF81345">
    <property type="entry name" value="ABC transporter involved in vitamin B12 uptake, BtuC"/>
    <property type="match status" value="1"/>
</dbReference>
<dbReference type="HOGENOM" id="CLU_028808_4_3_3"/>
<comment type="subcellular location">
    <subcellularLocation>
        <location evidence="6">Cell membrane</location>
        <topology evidence="6">Multi-pass membrane protein</topology>
    </subcellularLocation>
    <subcellularLocation>
        <location evidence="1">Membrane</location>
        <topology evidence="1">Multi-pass membrane protein</topology>
    </subcellularLocation>
</comment>
<evidence type="ECO:0000313" key="9">
    <source>
        <dbReference type="Proteomes" id="UP000010472"/>
    </source>
</evidence>
<organism evidence="8 9">
    <name type="scientific">Crinalium epipsammum PCC 9333</name>
    <dbReference type="NCBI Taxonomy" id="1173022"/>
    <lineage>
        <taxon>Bacteria</taxon>
        <taxon>Bacillati</taxon>
        <taxon>Cyanobacteriota</taxon>
        <taxon>Cyanophyceae</taxon>
        <taxon>Gomontiellales</taxon>
        <taxon>Gomontiellaceae</taxon>
        <taxon>Crinalium</taxon>
    </lineage>
</organism>
<keyword evidence="5 7" id="KW-0472">Membrane</keyword>
<evidence type="ECO:0000256" key="2">
    <source>
        <dbReference type="ARBA" id="ARBA00008034"/>
    </source>
</evidence>
<feature type="transmembrane region" description="Helical" evidence="7">
    <location>
        <begin position="244"/>
        <end position="264"/>
    </location>
</feature>
<keyword evidence="6" id="KW-0813">Transport</keyword>
<feature type="transmembrane region" description="Helical" evidence="7">
    <location>
        <begin position="91"/>
        <end position="111"/>
    </location>
</feature>
<dbReference type="OrthoDB" id="9788905at2"/>
<dbReference type="GO" id="GO:0055085">
    <property type="term" value="P:transmembrane transport"/>
    <property type="evidence" value="ECO:0007669"/>
    <property type="project" value="InterPro"/>
</dbReference>
<dbReference type="EMBL" id="CP003620">
    <property type="protein sequence ID" value="AFZ14124.1"/>
    <property type="molecule type" value="Genomic_DNA"/>
</dbReference>
<evidence type="ECO:0000256" key="7">
    <source>
        <dbReference type="SAM" id="Phobius"/>
    </source>
</evidence>
<dbReference type="GO" id="GO:0010043">
    <property type="term" value="P:response to zinc ion"/>
    <property type="evidence" value="ECO:0007669"/>
    <property type="project" value="TreeGrafter"/>
</dbReference>
<feature type="transmembrane region" description="Helical" evidence="7">
    <location>
        <begin position="55"/>
        <end position="79"/>
    </location>
</feature>
<dbReference type="Proteomes" id="UP000010472">
    <property type="component" value="Chromosome"/>
</dbReference>
<dbReference type="RefSeq" id="WP_015204230.1">
    <property type="nucleotide sequence ID" value="NC_019753.1"/>
</dbReference>
<dbReference type="InterPro" id="IPR037294">
    <property type="entry name" value="ABC_BtuC-like"/>
</dbReference>
<dbReference type="PANTHER" id="PTHR30477:SF13">
    <property type="entry name" value="IRON TRANSPORT SYSTEM MEMBRANE PROTEIN HI_0360-RELATED"/>
    <property type="match status" value="1"/>
</dbReference>
<evidence type="ECO:0000256" key="4">
    <source>
        <dbReference type="ARBA" id="ARBA00022989"/>
    </source>
</evidence>
<feature type="transmembrane region" description="Helical" evidence="7">
    <location>
        <begin position="132"/>
        <end position="152"/>
    </location>
</feature>
<dbReference type="STRING" id="1173022.Cri9333_3293"/>
<evidence type="ECO:0000256" key="5">
    <source>
        <dbReference type="ARBA" id="ARBA00023136"/>
    </source>
</evidence>
<dbReference type="GO" id="GO:0043190">
    <property type="term" value="C:ATP-binding cassette (ABC) transporter complex"/>
    <property type="evidence" value="ECO:0007669"/>
    <property type="project" value="InterPro"/>
</dbReference>
<dbReference type="KEGG" id="cep:Cri9333_3293"/>
<gene>
    <name evidence="8" type="ORF">Cri9333_3293</name>
</gene>
<evidence type="ECO:0000256" key="1">
    <source>
        <dbReference type="ARBA" id="ARBA00004141"/>
    </source>
</evidence>
<feature type="transmembrane region" description="Helical" evidence="7">
    <location>
        <begin position="178"/>
        <end position="205"/>
    </location>
</feature>
<reference evidence="8 9" key="1">
    <citation type="submission" date="2012-06" db="EMBL/GenBank/DDBJ databases">
        <title>Finished chromosome of genome of Crinalium epipsammum PCC 9333.</title>
        <authorList>
            <consortium name="US DOE Joint Genome Institute"/>
            <person name="Gugger M."/>
            <person name="Coursin T."/>
            <person name="Rippka R."/>
            <person name="Tandeau De Marsac N."/>
            <person name="Huntemann M."/>
            <person name="Wei C.-L."/>
            <person name="Han J."/>
            <person name="Detter J.C."/>
            <person name="Han C."/>
            <person name="Tapia R."/>
            <person name="Davenport K."/>
            <person name="Daligault H."/>
            <person name="Erkkila T."/>
            <person name="Gu W."/>
            <person name="Munk A.C.C."/>
            <person name="Teshima H."/>
            <person name="Xu Y."/>
            <person name="Chain P."/>
            <person name="Chen A."/>
            <person name="Krypides N."/>
            <person name="Mavromatis K."/>
            <person name="Markowitz V."/>
            <person name="Szeto E."/>
            <person name="Ivanova N."/>
            <person name="Mikhailova N."/>
            <person name="Ovchinnikova G."/>
            <person name="Pagani I."/>
            <person name="Pati A."/>
            <person name="Goodwin L."/>
            <person name="Peters L."/>
            <person name="Pitluck S."/>
            <person name="Woyke T."/>
            <person name="Kerfeld C."/>
        </authorList>
    </citation>
    <scope>NUCLEOTIDE SEQUENCE [LARGE SCALE GENOMIC DNA]</scope>
    <source>
        <strain evidence="8 9">PCC 9333</strain>
    </source>
</reference>
<dbReference type="Gene3D" id="1.10.3470.10">
    <property type="entry name" value="ABC transporter involved in vitamin B12 uptake, BtuC"/>
    <property type="match status" value="1"/>
</dbReference>
<accession>K9W2U9</accession>
<feature type="transmembrane region" description="Helical" evidence="7">
    <location>
        <begin position="12"/>
        <end position="35"/>
    </location>
</feature>
<dbReference type="Pfam" id="PF00950">
    <property type="entry name" value="ABC-3"/>
    <property type="match status" value="1"/>
</dbReference>
<comment type="similarity">
    <text evidence="2 6">Belongs to the ABC-3 integral membrane protein family.</text>
</comment>
<dbReference type="AlphaFoldDB" id="K9W2U9"/>